<feature type="non-terminal residue" evidence="1">
    <location>
        <position position="1"/>
    </location>
</feature>
<proteinExistence type="predicted"/>
<keyword evidence="2" id="KW-1185">Reference proteome</keyword>
<name>A0ABX1DHS7_9FLAO</name>
<dbReference type="EMBL" id="JAAVJS010000025">
    <property type="protein sequence ID" value="NJX16634.1"/>
    <property type="molecule type" value="Genomic_DNA"/>
</dbReference>
<dbReference type="Proteomes" id="UP000760545">
    <property type="component" value="Unassembled WGS sequence"/>
</dbReference>
<comment type="caution">
    <text evidence="1">The sequence shown here is derived from an EMBL/GenBank/DDBJ whole genome shotgun (WGS) entry which is preliminary data.</text>
</comment>
<gene>
    <name evidence="1" type="ORF">HC176_14165</name>
</gene>
<reference evidence="1 2" key="1">
    <citation type="submission" date="2020-03" db="EMBL/GenBank/DDBJ databases">
        <title>Tamlana sp. nov, isolated from XXX.</title>
        <authorList>
            <person name="Cao W.R."/>
        </authorList>
    </citation>
    <scope>NUCLEOTIDE SEQUENCE [LARGE SCALE GENOMIC DNA]</scope>
    <source>
        <strain evidence="1 2">HST1-43</strain>
    </source>
</reference>
<organism evidence="1 2">
    <name type="scientific">Tamlana crocina</name>
    <dbReference type="NCBI Taxonomy" id="393006"/>
    <lineage>
        <taxon>Bacteria</taxon>
        <taxon>Pseudomonadati</taxon>
        <taxon>Bacteroidota</taxon>
        <taxon>Flavobacteriia</taxon>
        <taxon>Flavobacteriales</taxon>
        <taxon>Flavobacteriaceae</taxon>
        <taxon>Tamlana</taxon>
    </lineage>
</organism>
<protein>
    <submittedName>
        <fullName evidence="1">IS3 family transposase</fullName>
    </submittedName>
</protein>
<evidence type="ECO:0000313" key="2">
    <source>
        <dbReference type="Proteomes" id="UP000760545"/>
    </source>
</evidence>
<sequence length="48" mass="5913">SYRLRSEAELSIFQWIETWYNNKRRHSFLGNKTIKEFELDMYNLELAA</sequence>
<evidence type="ECO:0000313" key="1">
    <source>
        <dbReference type="EMBL" id="NJX16634.1"/>
    </source>
</evidence>
<accession>A0ABX1DHS7</accession>